<dbReference type="RefSeq" id="WP_065727476.1">
    <property type="nucleotide sequence ID" value="NZ_CP016428.1"/>
</dbReference>
<sequence length="640" mass="70614">MCGIAGFRGPWSDRLLDAMLDRLSHRGPDGRAAWRDSESNFAVGHARLSIIDLSAAANQPMHTADGRYVISFNGEIYNFKELRRELESAGVVFRTKSDTEVLLRLFECEGQSCLGRLSGIFAFAIWDRASRHLFMARDHLGVKPLYYAALPHGFLFASELKALTVCPDVSRDIDTGCVANHLAFVWSSSASTMLKSVRKLRPGHCAWVDANARLTVERYYKIPHPPPRCERAEPTAFLNLFDRVVADQMVADVPIGACLSGGVDSSAVVASMCRATDPARIVTFCASVPKDPTHADNFGDDIVHAREMARRLEVPLVEVPTTAELIDQLPRMLWELDEPTGDFAALQTRMIAAEAKRHGIKVLLTGTGGDDLFTGYGRHVAASIWAALDQIPYARGLTSRLIRGVPSRSVLGRRLGRLGQLLALSEDEMLTEAMSFSNWPASERTSLVAMAPGQSLESHGAPFGRLLADTRELHPVERLLQLDLHGFVPDLNLNYTDKMGMQEGVELRVPLLDLRLVAFAMQVPISQKITLWQTKRILRKAMAGRLNRAVLHRAKQGFGVPLRAWMAGPARGLIVEMTSPRVVTARGLFDAAAVARLRNAFDQNRSDVAFILFTLVCIEIWCRQLSCQPSLASTDARIAA</sequence>
<dbReference type="Gene3D" id="3.60.20.10">
    <property type="entry name" value="Glutamine Phosphoribosylpyrophosphate, subunit 1, domain 1"/>
    <property type="match status" value="1"/>
</dbReference>
<dbReference type="CDD" id="cd00712">
    <property type="entry name" value="AsnB"/>
    <property type="match status" value="1"/>
</dbReference>
<comment type="similarity">
    <text evidence="2">Belongs to the asparagine synthetase family.</text>
</comment>
<evidence type="ECO:0000259" key="10">
    <source>
        <dbReference type="PROSITE" id="PS51278"/>
    </source>
</evidence>
<dbReference type="GO" id="GO:0004066">
    <property type="term" value="F:asparagine synthase (glutamine-hydrolyzing) activity"/>
    <property type="evidence" value="ECO:0007669"/>
    <property type="project" value="UniProtKB-EC"/>
</dbReference>
<evidence type="ECO:0000256" key="7">
    <source>
        <dbReference type="ARBA" id="ARBA00048741"/>
    </source>
</evidence>
<keyword evidence="5 9" id="KW-0067">ATP-binding</keyword>
<keyword evidence="8" id="KW-0061">Asparagine biosynthesis</keyword>
<dbReference type="SUPFAM" id="SSF56235">
    <property type="entry name" value="N-terminal nucleophile aminohydrolases (Ntn hydrolases)"/>
    <property type="match status" value="1"/>
</dbReference>
<dbReference type="InterPro" id="IPR033738">
    <property type="entry name" value="AsnB_N"/>
</dbReference>
<proteinExistence type="inferred from homology"/>
<dbReference type="InterPro" id="IPR051786">
    <property type="entry name" value="ASN_synthetase/amidase"/>
</dbReference>
<dbReference type="GO" id="GO:0005829">
    <property type="term" value="C:cytosol"/>
    <property type="evidence" value="ECO:0007669"/>
    <property type="project" value="TreeGrafter"/>
</dbReference>
<evidence type="ECO:0000256" key="5">
    <source>
        <dbReference type="ARBA" id="ARBA00022840"/>
    </source>
</evidence>
<dbReference type="Pfam" id="PF00733">
    <property type="entry name" value="Asn_synthase"/>
    <property type="match status" value="1"/>
</dbReference>
<dbReference type="GO" id="GO:0006529">
    <property type="term" value="P:asparagine biosynthetic process"/>
    <property type="evidence" value="ECO:0007669"/>
    <property type="project" value="UniProtKB-KW"/>
</dbReference>
<dbReference type="InterPro" id="IPR029055">
    <property type="entry name" value="Ntn_hydrolases_N"/>
</dbReference>
<dbReference type="EMBL" id="CP016428">
    <property type="protein sequence ID" value="ANW00190.1"/>
    <property type="molecule type" value="Genomic_DNA"/>
</dbReference>
<evidence type="ECO:0000256" key="6">
    <source>
        <dbReference type="ARBA" id="ARBA00022962"/>
    </source>
</evidence>
<evidence type="ECO:0000256" key="1">
    <source>
        <dbReference type="ARBA" id="ARBA00005187"/>
    </source>
</evidence>
<feature type="active site" description="For GATase activity" evidence="8">
    <location>
        <position position="2"/>
    </location>
</feature>
<dbReference type="Proteomes" id="UP000092839">
    <property type="component" value="Chromosome"/>
</dbReference>
<keyword evidence="4 9" id="KW-0547">Nucleotide-binding</keyword>
<dbReference type="PROSITE" id="PS51278">
    <property type="entry name" value="GATASE_TYPE_2"/>
    <property type="match status" value="1"/>
</dbReference>
<dbReference type="NCBIfam" id="TIGR01536">
    <property type="entry name" value="asn_synth_AEB"/>
    <property type="match status" value="1"/>
</dbReference>
<evidence type="ECO:0000256" key="4">
    <source>
        <dbReference type="ARBA" id="ARBA00022741"/>
    </source>
</evidence>
<dbReference type="PANTHER" id="PTHR43284">
    <property type="entry name" value="ASPARAGINE SYNTHETASE (GLUTAMINE-HYDROLYZING)"/>
    <property type="match status" value="1"/>
</dbReference>
<comment type="catalytic activity">
    <reaction evidence="7">
        <text>L-aspartate + L-glutamine + ATP + H2O = L-asparagine + L-glutamate + AMP + diphosphate + H(+)</text>
        <dbReference type="Rhea" id="RHEA:12228"/>
        <dbReference type="ChEBI" id="CHEBI:15377"/>
        <dbReference type="ChEBI" id="CHEBI:15378"/>
        <dbReference type="ChEBI" id="CHEBI:29985"/>
        <dbReference type="ChEBI" id="CHEBI:29991"/>
        <dbReference type="ChEBI" id="CHEBI:30616"/>
        <dbReference type="ChEBI" id="CHEBI:33019"/>
        <dbReference type="ChEBI" id="CHEBI:58048"/>
        <dbReference type="ChEBI" id="CHEBI:58359"/>
        <dbReference type="ChEBI" id="CHEBI:456215"/>
        <dbReference type="EC" id="6.3.5.4"/>
    </reaction>
</comment>
<dbReference type="InterPro" id="IPR017932">
    <property type="entry name" value="GATase_2_dom"/>
</dbReference>
<keyword evidence="6 8" id="KW-0315">Glutamine amidotransferase</keyword>
<dbReference type="Gene3D" id="3.40.50.620">
    <property type="entry name" value="HUPs"/>
    <property type="match status" value="1"/>
</dbReference>
<evidence type="ECO:0000313" key="11">
    <source>
        <dbReference type="EMBL" id="ANW00190.1"/>
    </source>
</evidence>
<accession>A0A1B1UBP4</accession>
<comment type="pathway">
    <text evidence="1">Amino-acid biosynthesis; L-asparagine biosynthesis; L-asparagine from L-aspartate (L-Gln route): step 1/1.</text>
</comment>
<keyword evidence="8" id="KW-0028">Amino-acid biosynthesis</keyword>
<dbReference type="AlphaFoldDB" id="A0A1B1UBP4"/>
<feature type="binding site" evidence="9">
    <location>
        <position position="98"/>
    </location>
    <ligand>
        <name>L-glutamine</name>
        <dbReference type="ChEBI" id="CHEBI:58359"/>
    </ligand>
</feature>
<reference evidence="11 12" key="1">
    <citation type="submission" date="2016-07" db="EMBL/GenBank/DDBJ databases">
        <title>Complete genome sequence of Bradyrhizobium icense LMTR 13T, a potential inoculant strain isolated from lima bean (Phaseolus lunatus) in Peru.</title>
        <authorList>
            <person name="Ormeno-Orrillo E."/>
            <person name="Duran D."/>
            <person name="Rogel M.A."/>
            <person name="Rey L."/>
            <person name="Imperial J."/>
            <person name="Ruiz-Argueso T."/>
            <person name="Martinez-Romero E."/>
        </authorList>
    </citation>
    <scope>NUCLEOTIDE SEQUENCE [LARGE SCALE GENOMIC DNA]</scope>
    <source>
        <strain evidence="11 12">LMTR 13</strain>
    </source>
</reference>
<dbReference type="STRING" id="1274631.LMTR13_08395"/>
<name>A0A1B1UBP4_9BRAD</name>
<dbReference type="GO" id="GO:0005524">
    <property type="term" value="F:ATP binding"/>
    <property type="evidence" value="ECO:0007669"/>
    <property type="project" value="UniProtKB-KW"/>
</dbReference>
<dbReference type="PIRSF" id="PIRSF001589">
    <property type="entry name" value="Asn_synthetase_glu-h"/>
    <property type="match status" value="1"/>
</dbReference>
<dbReference type="EC" id="6.3.5.4" evidence="3"/>
<organism evidence="11 12">
    <name type="scientific">Bradyrhizobium icense</name>
    <dbReference type="NCBI Taxonomy" id="1274631"/>
    <lineage>
        <taxon>Bacteria</taxon>
        <taxon>Pseudomonadati</taxon>
        <taxon>Pseudomonadota</taxon>
        <taxon>Alphaproteobacteria</taxon>
        <taxon>Hyphomicrobiales</taxon>
        <taxon>Nitrobacteraceae</taxon>
        <taxon>Bradyrhizobium</taxon>
    </lineage>
</organism>
<gene>
    <name evidence="11" type="ORF">LMTR13_08395</name>
</gene>
<dbReference type="CDD" id="cd01991">
    <property type="entry name" value="Asn_synthase_B_C"/>
    <property type="match status" value="1"/>
</dbReference>
<evidence type="ECO:0000256" key="8">
    <source>
        <dbReference type="PIRSR" id="PIRSR001589-1"/>
    </source>
</evidence>
<dbReference type="PANTHER" id="PTHR43284:SF1">
    <property type="entry name" value="ASPARAGINE SYNTHETASE"/>
    <property type="match status" value="1"/>
</dbReference>
<dbReference type="InterPro" id="IPR006426">
    <property type="entry name" value="Asn_synth_AEB"/>
</dbReference>
<dbReference type="SUPFAM" id="SSF52402">
    <property type="entry name" value="Adenine nucleotide alpha hydrolases-like"/>
    <property type="match status" value="1"/>
</dbReference>
<evidence type="ECO:0000313" key="12">
    <source>
        <dbReference type="Proteomes" id="UP000092839"/>
    </source>
</evidence>
<evidence type="ECO:0000256" key="3">
    <source>
        <dbReference type="ARBA" id="ARBA00012737"/>
    </source>
</evidence>
<protein>
    <recommendedName>
        <fullName evidence="3">asparagine synthase (glutamine-hydrolyzing)</fullName>
        <ecNumber evidence="3">6.3.5.4</ecNumber>
    </recommendedName>
</protein>
<dbReference type="InterPro" id="IPR001962">
    <property type="entry name" value="Asn_synthase"/>
</dbReference>
<keyword evidence="12" id="KW-1185">Reference proteome</keyword>
<evidence type="ECO:0000256" key="2">
    <source>
        <dbReference type="ARBA" id="ARBA00005752"/>
    </source>
</evidence>
<evidence type="ECO:0000256" key="9">
    <source>
        <dbReference type="PIRSR" id="PIRSR001589-2"/>
    </source>
</evidence>
<dbReference type="KEGG" id="bic:LMTR13_08395"/>
<feature type="domain" description="Glutamine amidotransferase type-2" evidence="10">
    <location>
        <begin position="2"/>
        <end position="211"/>
    </location>
</feature>
<dbReference type="InterPro" id="IPR014729">
    <property type="entry name" value="Rossmann-like_a/b/a_fold"/>
</dbReference>
<dbReference type="Pfam" id="PF13537">
    <property type="entry name" value="GATase_7"/>
    <property type="match status" value="1"/>
</dbReference>